<proteinExistence type="predicted"/>
<evidence type="ECO:0000313" key="1">
    <source>
        <dbReference type="EMBL" id="EWC47444.1"/>
    </source>
</evidence>
<reference evidence="1 2" key="1">
    <citation type="submission" date="2013-05" db="EMBL/GenBank/DDBJ databases">
        <title>Drechslerella stenobrocha genome reveals carnivorous origination and mechanical trapping mechanism of predatory fungi.</title>
        <authorList>
            <person name="Liu X."/>
            <person name="Zhang W."/>
            <person name="Liu K."/>
        </authorList>
    </citation>
    <scope>NUCLEOTIDE SEQUENCE [LARGE SCALE GENOMIC DNA]</scope>
    <source>
        <strain evidence="1 2">248</strain>
    </source>
</reference>
<sequence>MGEYNRYYRAYRRQYNLDQLENDVRNDARAAAAGNIQTWPQTPQSQYYARHPDSRRWAEGPSCDQYAYPEAVRGQYAVPAGLQYNSCWATSHPPPYTYNGTGAGARIDGGYSRWTTPRTRTFSGRCRYNLGNGHHCPENIRNSASRYCELHTLPMTQNPTSTFTYDGYTTYPANYSRALENSNPRDRYAYHAPPTAHQDERAAAYQTVMAELANVRRKKLQWDQYHRRCMRQTSGNDRPEYPGTYAYHPEYINTRSFPPMAAGICANASGLTFAAQDAWEPCIYDHEIDADNWPRFLKCGICNSIYTDPVIYTDPTTQQQTVCCRSCTDSSPLKSLSSFPWRARLFPHRMVGRDAGAQLQPATRIEMLRSSFEDNFINLVTTMAPRQICHFCERIMTQPTVTCEDVEPQYLAYRQLQGARPVGMANHAFCAACLHDFRFKDGADLARCPFGDCIWNSTDQFPVNDDYVREAHEIASFAWEKALETVDRELKGC</sequence>
<keyword evidence="2" id="KW-1185">Reference proteome</keyword>
<name>W7HV83_9PEZI</name>
<accession>W7HV83</accession>
<dbReference type="OrthoDB" id="5303261at2759"/>
<protein>
    <submittedName>
        <fullName evidence="1">Uncharacterized protein</fullName>
    </submittedName>
</protein>
<organism evidence="1 2">
    <name type="scientific">Drechslerella stenobrocha 248</name>
    <dbReference type="NCBI Taxonomy" id="1043628"/>
    <lineage>
        <taxon>Eukaryota</taxon>
        <taxon>Fungi</taxon>
        <taxon>Dikarya</taxon>
        <taxon>Ascomycota</taxon>
        <taxon>Pezizomycotina</taxon>
        <taxon>Orbiliomycetes</taxon>
        <taxon>Orbiliales</taxon>
        <taxon>Orbiliaceae</taxon>
        <taxon>Drechslerella</taxon>
    </lineage>
</organism>
<gene>
    <name evidence="1" type="ORF">DRE_00412</name>
</gene>
<dbReference type="HOGENOM" id="CLU_587954_0_0_1"/>
<dbReference type="Proteomes" id="UP000024837">
    <property type="component" value="Unassembled WGS sequence"/>
</dbReference>
<dbReference type="AlphaFoldDB" id="W7HV83"/>
<evidence type="ECO:0000313" key="2">
    <source>
        <dbReference type="Proteomes" id="UP000024837"/>
    </source>
</evidence>
<dbReference type="EMBL" id="KI966410">
    <property type="protein sequence ID" value="EWC47444.1"/>
    <property type="molecule type" value="Genomic_DNA"/>
</dbReference>